<evidence type="ECO:0000256" key="1">
    <source>
        <dbReference type="SAM" id="MobiDB-lite"/>
    </source>
</evidence>
<dbReference type="Proteomes" id="UP001334248">
    <property type="component" value="Unassembled WGS sequence"/>
</dbReference>
<protein>
    <submittedName>
        <fullName evidence="2">Uncharacterized protein</fullName>
    </submittedName>
</protein>
<feature type="region of interest" description="Disordered" evidence="1">
    <location>
        <begin position="1"/>
        <end position="21"/>
    </location>
</feature>
<keyword evidence="3" id="KW-1185">Reference proteome</keyword>
<comment type="caution">
    <text evidence="2">The sequence shown here is derived from an EMBL/GenBank/DDBJ whole genome shotgun (WGS) entry which is preliminary data.</text>
</comment>
<proteinExistence type="predicted"/>
<accession>A0ABR0R8H8</accession>
<reference evidence="2 3" key="1">
    <citation type="journal article" date="2023" name="Res Sq">
        <title>Genomic and morphological characterization of Knufia obscura isolated from the Mars 2020 spacecraft assembly facility.</title>
        <authorList>
            <person name="Chander A.M."/>
            <person name="Teixeira M.M."/>
            <person name="Singh N.K."/>
            <person name="Williams M.P."/>
            <person name="Parker C.W."/>
            <person name="Leo P."/>
            <person name="Stajich J.E."/>
            <person name="Torok T."/>
            <person name="Tighe S."/>
            <person name="Mason C.E."/>
            <person name="Venkateswaran K."/>
        </authorList>
    </citation>
    <scope>NUCLEOTIDE SEQUENCE [LARGE SCALE GENOMIC DNA]</scope>
    <source>
        <strain evidence="2 3">CCFEE 5817</strain>
    </source>
</reference>
<dbReference type="EMBL" id="JAVHJV010000036">
    <property type="protein sequence ID" value="KAK5936499.1"/>
    <property type="molecule type" value="Genomic_DNA"/>
</dbReference>
<organism evidence="2 3">
    <name type="scientific">Knufia obscura</name>
    <dbReference type="NCBI Taxonomy" id="1635080"/>
    <lineage>
        <taxon>Eukaryota</taxon>
        <taxon>Fungi</taxon>
        <taxon>Dikarya</taxon>
        <taxon>Ascomycota</taxon>
        <taxon>Pezizomycotina</taxon>
        <taxon>Eurotiomycetes</taxon>
        <taxon>Chaetothyriomycetidae</taxon>
        <taxon>Chaetothyriales</taxon>
        <taxon>Trichomeriaceae</taxon>
        <taxon>Knufia</taxon>
    </lineage>
</organism>
<sequence length="113" mass="12738">MSTMTATLGRLSDSSPPIRPLRAPRTKRVIVPSNKAREAQKNKTSTLSFRDIETVEEDDDETTLRTLVKLVTDLKAIIEQQNTTIKIAQTELSENRTDSLLEFFTGILTCRKT</sequence>
<evidence type="ECO:0000313" key="3">
    <source>
        <dbReference type="Proteomes" id="UP001334248"/>
    </source>
</evidence>
<evidence type="ECO:0000313" key="2">
    <source>
        <dbReference type="EMBL" id="KAK5936499.1"/>
    </source>
</evidence>
<dbReference type="GeneID" id="90004715"/>
<name>A0ABR0R8H8_9EURO</name>
<dbReference type="RefSeq" id="XP_064724589.1">
    <property type="nucleotide sequence ID" value="XM_064879645.1"/>
</dbReference>
<gene>
    <name evidence="2" type="ORF">PMZ80_011266</name>
</gene>